<dbReference type="KEGG" id="lfi:LFML04_2387"/>
<accession>J9ZG08</accession>
<dbReference type="AlphaFoldDB" id="J9ZG08"/>
<dbReference type="Proteomes" id="UP000006177">
    <property type="component" value="Chromosome"/>
</dbReference>
<proteinExistence type="predicted"/>
<dbReference type="EMBL" id="CP002919">
    <property type="protein sequence ID" value="AFS54577.1"/>
    <property type="molecule type" value="Genomic_DNA"/>
</dbReference>
<dbReference type="HOGENOM" id="CLU_2788838_0_0_0"/>
<evidence type="ECO:0000313" key="2">
    <source>
        <dbReference type="Proteomes" id="UP000006177"/>
    </source>
</evidence>
<reference evidence="1 2" key="1">
    <citation type="journal article" date="2011" name="J. Microbiol.">
        <title>Complete genome of Leptospirillum ferriphilum ML-04 provides insight into its physiology and environmental adaptation.</title>
        <authorList>
            <person name="Mi S."/>
            <person name="Song J."/>
            <person name="Lin J."/>
            <person name="Che Y."/>
            <person name="Zheng H."/>
            <person name="Lin J."/>
        </authorList>
    </citation>
    <scope>NUCLEOTIDE SEQUENCE [LARGE SCALE GENOMIC DNA]</scope>
    <source>
        <strain evidence="1 2">ML-04</strain>
    </source>
</reference>
<organism evidence="1 2">
    <name type="scientific">Leptospirillum ferriphilum (strain ML-04)</name>
    <dbReference type="NCBI Taxonomy" id="1048260"/>
    <lineage>
        <taxon>Bacteria</taxon>
        <taxon>Pseudomonadati</taxon>
        <taxon>Nitrospirota</taxon>
        <taxon>Nitrospiria</taxon>
        <taxon>Nitrospirales</taxon>
        <taxon>Nitrospiraceae</taxon>
        <taxon>Leptospirillum</taxon>
    </lineage>
</organism>
<protein>
    <submittedName>
        <fullName evidence="1">Uncharacterized protein</fullName>
    </submittedName>
</protein>
<sequence length="68" mass="7646">MKKDKNLSLTVKIMTPKKPSRKSLSFCGSGQSRSPSFGYETIFLYFPPQKVSLGHPEECKTPVLLSIR</sequence>
<evidence type="ECO:0000313" key="1">
    <source>
        <dbReference type="EMBL" id="AFS54577.1"/>
    </source>
</evidence>
<dbReference type="PATRIC" id="fig|1048260.3.peg.2595"/>
<gene>
    <name evidence="1" type="ordered locus">LFML04_2387</name>
</gene>
<name>J9ZG08_LEPFM</name>